<sequence>MKKKYTVQKEFRRSPSTSRKLVAFASAKTLHLSHPSSTGGAYVINPAKETLAMVGVCLTIAGSEASISIASRKQTNNHYI</sequence>
<proteinExistence type="predicted"/>
<comment type="caution">
    <text evidence="1">The sequence shown here is derived from an EMBL/GenBank/DDBJ whole genome shotgun (WGS) entry which is preliminary data.</text>
</comment>
<reference evidence="1 2" key="1">
    <citation type="submission" date="2019-03" db="EMBL/GenBank/DDBJ databases">
        <title>First draft genome of Liparis tanakae, snailfish: a comprehensive survey of snailfish specific genes.</title>
        <authorList>
            <person name="Kim W."/>
            <person name="Song I."/>
            <person name="Jeong J.-H."/>
            <person name="Kim D."/>
            <person name="Kim S."/>
            <person name="Ryu S."/>
            <person name="Song J.Y."/>
            <person name="Lee S.K."/>
        </authorList>
    </citation>
    <scope>NUCLEOTIDE SEQUENCE [LARGE SCALE GENOMIC DNA]</scope>
    <source>
        <tissue evidence="1">Muscle</tissue>
    </source>
</reference>
<dbReference type="AlphaFoldDB" id="A0A4Z2IJA6"/>
<protein>
    <submittedName>
        <fullName evidence="1">Uncharacterized protein</fullName>
    </submittedName>
</protein>
<dbReference type="EMBL" id="SRLO01000084">
    <property type="protein sequence ID" value="TNN77322.1"/>
    <property type="molecule type" value="Genomic_DNA"/>
</dbReference>
<gene>
    <name evidence="1" type="ORF">EYF80_012436</name>
</gene>
<evidence type="ECO:0000313" key="2">
    <source>
        <dbReference type="Proteomes" id="UP000314294"/>
    </source>
</evidence>
<keyword evidence="2" id="KW-1185">Reference proteome</keyword>
<organism evidence="1 2">
    <name type="scientific">Liparis tanakae</name>
    <name type="common">Tanaka's snailfish</name>
    <dbReference type="NCBI Taxonomy" id="230148"/>
    <lineage>
        <taxon>Eukaryota</taxon>
        <taxon>Metazoa</taxon>
        <taxon>Chordata</taxon>
        <taxon>Craniata</taxon>
        <taxon>Vertebrata</taxon>
        <taxon>Euteleostomi</taxon>
        <taxon>Actinopterygii</taxon>
        <taxon>Neopterygii</taxon>
        <taxon>Teleostei</taxon>
        <taxon>Neoteleostei</taxon>
        <taxon>Acanthomorphata</taxon>
        <taxon>Eupercaria</taxon>
        <taxon>Perciformes</taxon>
        <taxon>Cottioidei</taxon>
        <taxon>Cottales</taxon>
        <taxon>Liparidae</taxon>
        <taxon>Liparis</taxon>
    </lineage>
</organism>
<name>A0A4Z2IJA6_9TELE</name>
<dbReference type="Proteomes" id="UP000314294">
    <property type="component" value="Unassembled WGS sequence"/>
</dbReference>
<accession>A0A4Z2IJA6</accession>
<evidence type="ECO:0000313" key="1">
    <source>
        <dbReference type="EMBL" id="TNN77322.1"/>
    </source>
</evidence>